<keyword evidence="2 8" id="KW-0812">Transmembrane</keyword>
<dbReference type="SUPFAM" id="SSF52540">
    <property type="entry name" value="P-loop containing nucleoside triphosphate hydrolases"/>
    <property type="match status" value="1"/>
</dbReference>
<reference evidence="11 12" key="1">
    <citation type="submission" date="2024-03" db="EMBL/GenBank/DDBJ databases">
        <title>Draft genome sequence of Pseudonocardia nematodicida JCM 31783.</title>
        <authorList>
            <person name="Butdee W."/>
            <person name="Duangmal K."/>
        </authorList>
    </citation>
    <scope>NUCLEOTIDE SEQUENCE [LARGE SCALE GENOMIC DNA]</scope>
    <source>
        <strain evidence="11 12">JCM 31783</strain>
    </source>
</reference>
<feature type="transmembrane region" description="Helical" evidence="8">
    <location>
        <begin position="173"/>
        <end position="192"/>
    </location>
</feature>
<feature type="region of interest" description="Disordered" evidence="7">
    <location>
        <begin position="574"/>
        <end position="596"/>
    </location>
</feature>
<evidence type="ECO:0000256" key="7">
    <source>
        <dbReference type="SAM" id="MobiDB-lite"/>
    </source>
</evidence>
<keyword evidence="3" id="KW-0547">Nucleotide-binding</keyword>
<organism evidence="11 12">
    <name type="scientific">Pseudonocardia nematodicida</name>
    <dbReference type="NCBI Taxonomy" id="1206997"/>
    <lineage>
        <taxon>Bacteria</taxon>
        <taxon>Bacillati</taxon>
        <taxon>Actinomycetota</taxon>
        <taxon>Actinomycetes</taxon>
        <taxon>Pseudonocardiales</taxon>
        <taxon>Pseudonocardiaceae</taxon>
        <taxon>Pseudonocardia</taxon>
    </lineage>
</organism>
<dbReference type="SMART" id="SM00382">
    <property type="entry name" value="AAA"/>
    <property type="match status" value="1"/>
</dbReference>
<evidence type="ECO:0000256" key="4">
    <source>
        <dbReference type="ARBA" id="ARBA00022840"/>
    </source>
</evidence>
<dbReference type="Gene3D" id="3.40.50.300">
    <property type="entry name" value="P-loop containing nucleotide triphosphate hydrolases"/>
    <property type="match status" value="1"/>
</dbReference>
<dbReference type="PROSITE" id="PS50893">
    <property type="entry name" value="ABC_TRANSPORTER_2"/>
    <property type="match status" value="1"/>
</dbReference>
<feature type="domain" description="ABC transmembrane type-1" evidence="10">
    <location>
        <begin position="33"/>
        <end position="316"/>
    </location>
</feature>
<keyword evidence="6 8" id="KW-0472">Membrane</keyword>
<keyword evidence="4 11" id="KW-0067">ATP-binding</keyword>
<dbReference type="PANTHER" id="PTHR24221">
    <property type="entry name" value="ATP-BINDING CASSETTE SUB-FAMILY B"/>
    <property type="match status" value="1"/>
</dbReference>
<comment type="caution">
    <text evidence="11">The sequence shown here is derived from an EMBL/GenBank/DDBJ whole genome shotgun (WGS) entry which is preliminary data.</text>
</comment>
<feature type="transmembrane region" description="Helical" evidence="8">
    <location>
        <begin position="73"/>
        <end position="99"/>
    </location>
</feature>
<name>A0ABV1KGE4_9PSEU</name>
<dbReference type="InterPro" id="IPR003439">
    <property type="entry name" value="ABC_transporter-like_ATP-bd"/>
</dbReference>
<dbReference type="Proteomes" id="UP001494902">
    <property type="component" value="Unassembled WGS sequence"/>
</dbReference>
<dbReference type="Pfam" id="PF00664">
    <property type="entry name" value="ABC_membrane"/>
    <property type="match status" value="1"/>
</dbReference>
<keyword evidence="5 8" id="KW-1133">Transmembrane helix</keyword>
<evidence type="ECO:0000256" key="8">
    <source>
        <dbReference type="SAM" id="Phobius"/>
    </source>
</evidence>
<feature type="transmembrane region" description="Helical" evidence="8">
    <location>
        <begin position="32"/>
        <end position="53"/>
    </location>
</feature>
<evidence type="ECO:0000256" key="5">
    <source>
        <dbReference type="ARBA" id="ARBA00022989"/>
    </source>
</evidence>
<dbReference type="PANTHER" id="PTHR24221:SF654">
    <property type="entry name" value="ATP-BINDING CASSETTE SUB-FAMILY B MEMBER 6"/>
    <property type="match status" value="1"/>
</dbReference>
<comment type="subcellular location">
    <subcellularLocation>
        <location evidence="1">Cell membrane</location>
        <topology evidence="1">Multi-pass membrane protein</topology>
    </subcellularLocation>
</comment>
<protein>
    <submittedName>
        <fullName evidence="11">ABC transporter ATP-binding protein</fullName>
    </submittedName>
</protein>
<evidence type="ECO:0000256" key="2">
    <source>
        <dbReference type="ARBA" id="ARBA00022692"/>
    </source>
</evidence>
<feature type="domain" description="ABC transporter" evidence="9">
    <location>
        <begin position="348"/>
        <end position="569"/>
    </location>
</feature>
<dbReference type="RefSeq" id="WP_349300034.1">
    <property type="nucleotide sequence ID" value="NZ_JBEDNQ010000009.1"/>
</dbReference>
<dbReference type="InterPro" id="IPR036640">
    <property type="entry name" value="ABC1_TM_sf"/>
</dbReference>
<sequence>MTAPTAAGLPVATGRETRRELWRASRGHRAKILAVALLGLSGASLALVMPVALGRLINAVDTGTADAATVGATVAVMLAATTAGAIGTALTAVLAGRIYQTILAELRERLVANAMVLPRAVVERSGTGDLVARASDDVAQIAEAAHRVVPALTSASFAIVVSVAGMTALDWRYGLTLAATLPVYVLALRWYLATAPQVYRAQRAATGGRAQQILESLRGFDTVQAYGLGDHRHRRVIGASWQVVRHTLRARTVQNMFVGRLHLAEFLGLAGILVTGCLLIGAGQSTVGAATTAMLVFLRLSGPITQLLLVIDVLQSALASLNRIVGVITMPASGADAAATPPPGGAAGRLSGVGFGYPGGPRVLHDVDLTIGPGERVAVVGASGAGKTTLAGVLAGVHTPDSGTVGRAASTLMITQDVHVFAGTLRDNLTLAAPAATDTEIGEALVSTGAAELLELLPDGLDTLVGAAGLPLTAAQAQQVALARVVLADPELAIFDEATAEAGSGYAEQLDRAAEAALAGRAGLVIAHRLSQAAACDRVVVMAGGRVIEVGSHTELVGADGPYARLWRSWRVASDDEPSRTDTSHTDTSHTDASRA</sequence>
<accession>A0ABV1KGE4</accession>
<evidence type="ECO:0000313" key="12">
    <source>
        <dbReference type="Proteomes" id="UP001494902"/>
    </source>
</evidence>
<proteinExistence type="predicted"/>
<keyword evidence="12" id="KW-1185">Reference proteome</keyword>
<dbReference type="InterPro" id="IPR027417">
    <property type="entry name" value="P-loop_NTPase"/>
</dbReference>
<evidence type="ECO:0000313" key="11">
    <source>
        <dbReference type="EMBL" id="MEQ3552964.1"/>
    </source>
</evidence>
<dbReference type="Gene3D" id="1.20.1560.10">
    <property type="entry name" value="ABC transporter type 1, transmembrane domain"/>
    <property type="match status" value="1"/>
</dbReference>
<evidence type="ECO:0000259" key="9">
    <source>
        <dbReference type="PROSITE" id="PS50893"/>
    </source>
</evidence>
<dbReference type="Pfam" id="PF00005">
    <property type="entry name" value="ABC_tran"/>
    <property type="match status" value="1"/>
</dbReference>
<feature type="transmembrane region" description="Helical" evidence="8">
    <location>
        <begin position="261"/>
        <end position="282"/>
    </location>
</feature>
<dbReference type="GO" id="GO:0005524">
    <property type="term" value="F:ATP binding"/>
    <property type="evidence" value="ECO:0007669"/>
    <property type="project" value="UniProtKB-KW"/>
</dbReference>
<evidence type="ECO:0000256" key="3">
    <source>
        <dbReference type="ARBA" id="ARBA00022741"/>
    </source>
</evidence>
<evidence type="ECO:0000256" key="6">
    <source>
        <dbReference type="ARBA" id="ARBA00023136"/>
    </source>
</evidence>
<feature type="transmembrane region" description="Helical" evidence="8">
    <location>
        <begin position="148"/>
        <end position="167"/>
    </location>
</feature>
<dbReference type="InterPro" id="IPR011527">
    <property type="entry name" value="ABC1_TM_dom"/>
</dbReference>
<dbReference type="PROSITE" id="PS50929">
    <property type="entry name" value="ABC_TM1F"/>
    <property type="match status" value="1"/>
</dbReference>
<dbReference type="InterPro" id="IPR039421">
    <property type="entry name" value="Type_1_exporter"/>
</dbReference>
<dbReference type="CDD" id="cd07346">
    <property type="entry name" value="ABC_6TM_exporters"/>
    <property type="match status" value="1"/>
</dbReference>
<gene>
    <name evidence="11" type="ORF">WIS52_21065</name>
</gene>
<dbReference type="InterPro" id="IPR003593">
    <property type="entry name" value="AAA+_ATPase"/>
</dbReference>
<dbReference type="SUPFAM" id="SSF90123">
    <property type="entry name" value="ABC transporter transmembrane region"/>
    <property type="match status" value="1"/>
</dbReference>
<evidence type="ECO:0000259" key="10">
    <source>
        <dbReference type="PROSITE" id="PS50929"/>
    </source>
</evidence>
<evidence type="ECO:0000256" key="1">
    <source>
        <dbReference type="ARBA" id="ARBA00004651"/>
    </source>
</evidence>
<dbReference type="EMBL" id="JBEDNQ010000009">
    <property type="protein sequence ID" value="MEQ3552964.1"/>
    <property type="molecule type" value="Genomic_DNA"/>
</dbReference>